<evidence type="ECO:0000256" key="3">
    <source>
        <dbReference type="SAM" id="SignalP"/>
    </source>
</evidence>
<feature type="signal peptide" evidence="3">
    <location>
        <begin position="1"/>
        <end position="23"/>
    </location>
</feature>
<evidence type="ECO:0000313" key="4">
    <source>
        <dbReference type="EMBL" id="MEE6186495.1"/>
    </source>
</evidence>
<dbReference type="Gene3D" id="1.50.10.10">
    <property type="match status" value="1"/>
</dbReference>
<dbReference type="EMBL" id="JAZGLY010000002">
    <property type="protein sequence ID" value="MEE6186495.1"/>
    <property type="molecule type" value="Genomic_DNA"/>
</dbReference>
<protein>
    <submittedName>
        <fullName evidence="4">Glucuronyl hydrolase</fullName>
    </submittedName>
</protein>
<evidence type="ECO:0000313" key="5">
    <source>
        <dbReference type="Proteomes" id="UP001357452"/>
    </source>
</evidence>
<sequence length="420" mass="48402">MVSIQMKAIIVLLTFLCSSNAKGQWNAPRKEVLNIVQNALMTSVEQYHYLMQQLQPDQWPRTYENGKVYTVSNKAWISGFYPGTLLYLYEFSNDMELWKAAHQKLQRMEDLQNMTEHHDLGFMMYCSYGNAFRLFPDSARYKEVLIQSAKSLATRFNPRVGCIKSWDSVLSLDKKRMLKFPVIIDNMMNLELLFFASKATGDPFFKKIAIKHAETTMKNHLRPDFSSYHVVDYDEHTGKVKSRETQQGFADNSTWSRGQAWGIYGFTMVYRETKDRRFLHTACKMADFFLNHKNLPLDKIPYWDFNVGQVGYNPQWNYNPSLYKEIPRDASAAAITASALIELSGYVEKRKSLIYQQAAESILTSLSSQNYRATVGSNGGFILKHASGGVPGNVEVDVPLSYADYYYIEALMRYAQLKIR</sequence>
<dbReference type="InterPro" id="IPR012341">
    <property type="entry name" value="6hp_glycosidase-like_sf"/>
</dbReference>
<keyword evidence="5" id="KW-1185">Reference proteome</keyword>
<name>A0ABU7RER8_9BACT</name>
<evidence type="ECO:0000256" key="2">
    <source>
        <dbReference type="ARBA" id="ARBA00038358"/>
    </source>
</evidence>
<dbReference type="PANTHER" id="PTHR36845">
    <property type="entry name" value="HYDROLASE, PUTATIVE (AFU_ORTHOLOGUE AFUA_7G05090)-RELATED"/>
    <property type="match status" value="1"/>
</dbReference>
<dbReference type="InterPro" id="IPR008928">
    <property type="entry name" value="6-hairpin_glycosidase_sf"/>
</dbReference>
<dbReference type="GO" id="GO:0016787">
    <property type="term" value="F:hydrolase activity"/>
    <property type="evidence" value="ECO:0007669"/>
    <property type="project" value="UniProtKB-KW"/>
</dbReference>
<feature type="chain" id="PRO_5047338521" evidence="3">
    <location>
        <begin position="24"/>
        <end position="420"/>
    </location>
</feature>
<gene>
    <name evidence="4" type="ORF">V2H41_04335</name>
</gene>
<reference evidence="4 5" key="1">
    <citation type="submission" date="2024-01" db="EMBL/GenBank/DDBJ databases">
        <title>Niabella digestum sp. nov., isolated from waste digestion system.</title>
        <authorList>
            <person name="Zhang L."/>
        </authorList>
    </citation>
    <scope>NUCLEOTIDE SEQUENCE [LARGE SCALE GENOMIC DNA]</scope>
    <source>
        <strain evidence="4 5">A18</strain>
    </source>
</reference>
<proteinExistence type="inferred from homology"/>
<keyword evidence="1 4" id="KW-0378">Hydrolase</keyword>
<dbReference type="Proteomes" id="UP001357452">
    <property type="component" value="Unassembled WGS sequence"/>
</dbReference>
<evidence type="ECO:0000256" key="1">
    <source>
        <dbReference type="ARBA" id="ARBA00022801"/>
    </source>
</evidence>
<dbReference type="InterPro" id="IPR052369">
    <property type="entry name" value="UG_Glycosaminoglycan_Hydrolase"/>
</dbReference>
<comment type="similarity">
    <text evidence="2">Belongs to the glycosyl hydrolase 88 family.</text>
</comment>
<accession>A0ABU7RER8</accession>
<dbReference type="RefSeq" id="WP_330973904.1">
    <property type="nucleotide sequence ID" value="NZ_JAZGLY010000002.1"/>
</dbReference>
<dbReference type="PANTHER" id="PTHR36845:SF1">
    <property type="entry name" value="HYDROLASE, PUTATIVE (AFU_ORTHOLOGUE AFUA_7G05090)-RELATED"/>
    <property type="match status" value="1"/>
</dbReference>
<organism evidence="4 5">
    <name type="scientific">Niabella digestorum</name>
    <dbReference type="NCBI Taxonomy" id="3117701"/>
    <lineage>
        <taxon>Bacteria</taxon>
        <taxon>Pseudomonadati</taxon>
        <taxon>Bacteroidota</taxon>
        <taxon>Chitinophagia</taxon>
        <taxon>Chitinophagales</taxon>
        <taxon>Chitinophagaceae</taxon>
        <taxon>Niabella</taxon>
    </lineage>
</organism>
<comment type="caution">
    <text evidence="4">The sequence shown here is derived from an EMBL/GenBank/DDBJ whole genome shotgun (WGS) entry which is preliminary data.</text>
</comment>
<keyword evidence="3" id="KW-0732">Signal</keyword>
<dbReference type="SUPFAM" id="SSF48208">
    <property type="entry name" value="Six-hairpin glycosidases"/>
    <property type="match status" value="1"/>
</dbReference>